<evidence type="ECO:0000313" key="2">
    <source>
        <dbReference type="Proteomes" id="UP000318571"/>
    </source>
</evidence>
<dbReference type="Proteomes" id="UP000318571">
    <property type="component" value="Chromosome 6"/>
</dbReference>
<keyword evidence="2" id="KW-1185">Reference proteome</keyword>
<evidence type="ECO:0000313" key="1">
    <source>
        <dbReference type="EMBL" id="TRY79663.1"/>
    </source>
</evidence>
<dbReference type="AlphaFoldDB" id="A0A553PPQ8"/>
<gene>
    <name evidence="1" type="ORF">TCAL_07303</name>
</gene>
<organism evidence="1 2">
    <name type="scientific">Tigriopus californicus</name>
    <name type="common">Marine copepod</name>
    <dbReference type="NCBI Taxonomy" id="6832"/>
    <lineage>
        <taxon>Eukaryota</taxon>
        <taxon>Metazoa</taxon>
        <taxon>Ecdysozoa</taxon>
        <taxon>Arthropoda</taxon>
        <taxon>Crustacea</taxon>
        <taxon>Multicrustacea</taxon>
        <taxon>Hexanauplia</taxon>
        <taxon>Copepoda</taxon>
        <taxon>Harpacticoida</taxon>
        <taxon>Harpacticidae</taxon>
        <taxon>Tigriopus</taxon>
    </lineage>
</organism>
<accession>A0A553PPQ8</accession>
<comment type="caution">
    <text evidence="1">The sequence shown here is derived from an EMBL/GenBank/DDBJ whole genome shotgun (WGS) entry which is preliminary data.</text>
</comment>
<sequence>MRGCQEHVESGVKVDQEHLEPEVVSRQLADHWDLSQLVYLPFYRLVHHVPRHSFFASYLPTRLYKSFSNVAVHAENIPLWLQEIRSKTWTNVSKNRSLSSVLLAKSSTPSPMKTFLLPRNVVTR</sequence>
<name>A0A553PPQ8_TIGCA</name>
<reference evidence="1 2" key="1">
    <citation type="journal article" date="2018" name="Nat. Ecol. Evol.">
        <title>Genomic signatures of mitonuclear coevolution across populations of Tigriopus californicus.</title>
        <authorList>
            <person name="Barreto F.S."/>
            <person name="Watson E.T."/>
            <person name="Lima T.G."/>
            <person name="Willett C.S."/>
            <person name="Edmands S."/>
            <person name="Li W."/>
            <person name="Burton R.S."/>
        </authorList>
    </citation>
    <scope>NUCLEOTIDE SEQUENCE [LARGE SCALE GENOMIC DNA]</scope>
    <source>
        <strain evidence="1 2">San Diego</strain>
    </source>
</reference>
<protein>
    <submittedName>
        <fullName evidence="1">Uncharacterized protein</fullName>
    </submittedName>
</protein>
<dbReference type="EMBL" id="VCGU01000002">
    <property type="protein sequence ID" value="TRY79663.1"/>
    <property type="molecule type" value="Genomic_DNA"/>
</dbReference>
<proteinExistence type="predicted"/>